<dbReference type="SUPFAM" id="SSF52218">
    <property type="entry name" value="Flavoproteins"/>
    <property type="match status" value="1"/>
</dbReference>
<reference evidence="3" key="1">
    <citation type="submission" date="2022-04" db="EMBL/GenBank/DDBJ databases">
        <title>Desulfatitalea alkaliphila sp. nov., a novel anaerobic sulfate-reducing bacterium isolated from terrestrial mud volcano, Taman Peninsula, Russia.</title>
        <authorList>
            <person name="Khomyakova M.A."/>
            <person name="Merkel A.Y."/>
            <person name="Slobodkin A.I."/>
        </authorList>
    </citation>
    <scope>NUCLEOTIDE SEQUENCE</scope>
    <source>
        <strain evidence="3">M08but</strain>
    </source>
</reference>
<feature type="chain" id="PRO_5041262804" evidence="1">
    <location>
        <begin position="23"/>
        <end position="280"/>
    </location>
</feature>
<sequence length="280" mass="30840">MKTILFTTVILAALACSTIGFGKEAKGNETELKSNPESLTTVSGKKTLIVYFSMPETTDPNKMTTDEDNSVVVIDGKVLGNTQYMAYVIQKTTGADIFRIEPVTPYPTNHATLVDLAEDEKDANALPAIAEQIENFAQYDTVFIGYPIWWRDMPMILYTFFEGYDFAGKTIVPFSTHGSSRFARTPKTIQQLEPETNGGVWGTGVRGTYGAYGGRTGDGRTGDVRHLCRSATTRRKPTSIAFQFSDLHHDRTISSCMCLQLNSLVGKEAQIATILYMNGP</sequence>
<keyword evidence="4" id="KW-1185">Reference proteome</keyword>
<dbReference type="Proteomes" id="UP001165427">
    <property type="component" value="Unassembled WGS sequence"/>
</dbReference>
<dbReference type="NCBIfam" id="NF005389">
    <property type="entry name" value="PRK06934.1"/>
    <property type="match status" value="1"/>
</dbReference>
<dbReference type="Gene3D" id="3.40.50.360">
    <property type="match status" value="1"/>
</dbReference>
<feature type="domain" description="Flavodoxin-like" evidence="2">
    <location>
        <begin position="79"/>
        <end position="197"/>
    </location>
</feature>
<dbReference type="InterPro" id="IPR029039">
    <property type="entry name" value="Flavoprotein-like_sf"/>
</dbReference>
<dbReference type="GO" id="GO:0010181">
    <property type="term" value="F:FMN binding"/>
    <property type="evidence" value="ECO:0007669"/>
    <property type="project" value="InterPro"/>
</dbReference>
<gene>
    <name evidence="3" type="ORF">MRX98_12340</name>
</gene>
<dbReference type="EMBL" id="JALJRB010000013">
    <property type="protein sequence ID" value="MCJ8501365.1"/>
    <property type="molecule type" value="Genomic_DNA"/>
</dbReference>
<dbReference type="PROSITE" id="PS51257">
    <property type="entry name" value="PROKAR_LIPOPROTEIN"/>
    <property type="match status" value="1"/>
</dbReference>
<keyword evidence="1" id="KW-0732">Signal</keyword>
<dbReference type="PANTHER" id="PTHR39201">
    <property type="entry name" value="EXPORTED PROTEIN-RELATED"/>
    <property type="match status" value="1"/>
</dbReference>
<evidence type="ECO:0000313" key="4">
    <source>
        <dbReference type="Proteomes" id="UP001165427"/>
    </source>
</evidence>
<evidence type="ECO:0000313" key="3">
    <source>
        <dbReference type="EMBL" id="MCJ8501365.1"/>
    </source>
</evidence>
<name>A0AA41R5H0_9BACT</name>
<comment type="caution">
    <text evidence="3">The sequence shown here is derived from an EMBL/GenBank/DDBJ whole genome shotgun (WGS) entry which is preliminary data.</text>
</comment>
<proteinExistence type="predicted"/>
<evidence type="ECO:0000259" key="2">
    <source>
        <dbReference type="Pfam" id="PF12682"/>
    </source>
</evidence>
<accession>A0AA41R5H0</accession>
<dbReference type="PANTHER" id="PTHR39201:SF1">
    <property type="entry name" value="FLAVODOXIN-LIKE DOMAIN-CONTAINING PROTEIN"/>
    <property type="match status" value="1"/>
</dbReference>
<feature type="signal peptide" evidence="1">
    <location>
        <begin position="1"/>
        <end position="22"/>
    </location>
</feature>
<dbReference type="AlphaFoldDB" id="A0AA41R5H0"/>
<evidence type="ECO:0000256" key="1">
    <source>
        <dbReference type="SAM" id="SignalP"/>
    </source>
</evidence>
<dbReference type="InterPro" id="IPR008254">
    <property type="entry name" value="Flavodoxin/NO_synth"/>
</dbReference>
<dbReference type="RefSeq" id="WP_246908787.1">
    <property type="nucleotide sequence ID" value="NZ_JALJRB010000013.1"/>
</dbReference>
<dbReference type="Pfam" id="PF12682">
    <property type="entry name" value="Flavodoxin_4"/>
    <property type="match status" value="1"/>
</dbReference>
<organism evidence="3 4">
    <name type="scientific">Desulfatitalea alkaliphila</name>
    <dbReference type="NCBI Taxonomy" id="2929485"/>
    <lineage>
        <taxon>Bacteria</taxon>
        <taxon>Pseudomonadati</taxon>
        <taxon>Thermodesulfobacteriota</taxon>
        <taxon>Desulfobacteria</taxon>
        <taxon>Desulfobacterales</taxon>
        <taxon>Desulfosarcinaceae</taxon>
        <taxon>Desulfatitalea</taxon>
    </lineage>
</organism>
<protein>
    <submittedName>
        <fullName evidence="3">Flavodoxin</fullName>
    </submittedName>
</protein>